<evidence type="ECO:0000313" key="4">
    <source>
        <dbReference type="Proteomes" id="UP000198431"/>
    </source>
</evidence>
<comment type="caution">
    <text evidence="1">The sequence shown here is derived from an EMBL/GenBank/DDBJ whole genome shotgun (WGS) entry which is preliminary data.</text>
</comment>
<reference evidence="1 4" key="1">
    <citation type="submission" date="2016-11" db="EMBL/GenBank/DDBJ databases">
        <title>Whole genomes of Flavobacteriaceae.</title>
        <authorList>
            <person name="Stine C."/>
            <person name="Li C."/>
            <person name="Tadesse D."/>
        </authorList>
    </citation>
    <scope>NUCLEOTIDE SEQUENCE [LARGE SCALE GENOMIC DNA]</scope>
    <source>
        <strain evidence="1 4">ATCC 19366</strain>
    </source>
</reference>
<name>A0AB36P1A4_9FLAO</name>
<reference evidence="2 3" key="2">
    <citation type="submission" date="2016-11" db="EMBL/GenBank/DDBJ databases">
        <authorList>
            <person name="Varghese N."/>
            <person name="Submissions S."/>
        </authorList>
    </citation>
    <scope>NUCLEOTIDE SEQUENCE [LARGE SCALE GENOMIC DNA]</scope>
    <source>
        <strain evidence="2 3">DSM 6368</strain>
    </source>
</reference>
<dbReference type="EMBL" id="FRBX01000001">
    <property type="protein sequence ID" value="SHL38693.1"/>
    <property type="molecule type" value="Genomic_DNA"/>
</dbReference>
<sequence>MRGLLLLFVIFVNTAIFAQKVEYSIVVKDIETQLPIENATVLIMKTKQTLISNQDGKVTFELEGASNVQVSETNYEKVTLRWGSLKPDLFVVYLKNNNNNNKLEEIVVSKEKPEKNLQRIVSNSRQKLANAYRLKVYVREFFMLDNKYSYYNDGLVNFQFDGDQKKSTTTLLVEQNRSYGLLENDVSADLIGYNLNNIMENYSNLKYFDPLLDSKTKKEYEFTTTGHPNNKDYYIMSVTPLDKSKKALDTFEIIYDPTKKLIVEFTIIIKPGDLAQIEEQTKVGSKNVTRSQVKVTYRIDDEDYYLLSSNEEIAYDLILKDQVKKNIQVRNNFITTNFNRQNFTYKESDVFKEKTLFNKQNKILTKYWDLSGFTATEEEKGIINSLEFKL</sequence>
<dbReference type="Gene3D" id="2.60.40.1120">
    <property type="entry name" value="Carboxypeptidase-like, regulatory domain"/>
    <property type="match status" value="1"/>
</dbReference>
<dbReference type="EMBL" id="MUHB01000008">
    <property type="protein sequence ID" value="OXB04849.1"/>
    <property type="molecule type" value="Genomic_DNA"/>
</dbReference>
<accession>A0AB36P1A4</accession>
<dbReference type="SUPFAM" id="SSF49464">
    <property type="entry name" value="Carboxypeptidase regulatory domain-like"/>
    <property type="match status" value="1"/>
</dbReference>
<dbReference type="RefSeq" id="WP_073393493.1">
    <property type="nucleotide sequence ID" value="NZ_FRBX01000001.1"/>
</dbReference>
<evidence type="ECO:0008006" key="5">
    <source>
        <dbReference type="Google" id="ProtNLM"/>
    </source>
</evidence>
<dbReference type="Proteomes" id="UP000198431">
    <property type="component" value="Unassembled WGS sequence"/>
</dbReference>
<protein>
    <recommendedName>
        <fullName evidence="5">Carboxypeptidase-like regulatory domain-containing protein</fullName>
    </recommendedName>
</protein>
<keyword evidence="3" id="KW-1185">Reference proteome</keyword>
<proteinExistence type="predicted"/>
<organism evidence="1 4">
    <name type="scientific">Flavobacterium pectinovorum</name>
    <dbReference type="NCBI Taxonomy" id="29533"/>
    <lineage>
        <taxon>Bacteria</taxon>
        <taxon>Pseudomonadati</taxon>
        <taxon>Bacteroidota</taxon>
        <taxon>Flavobacteriia</taxon>
        <taxon>Flavobacteriales</taxon>
        <taxon>Flavobacteriaceae</taxon>
        <taxon>Flavobacterium</taxon>
    </lineage>
</organism>
<evidence type="ECO:0000313" key="1">
    <source>
        <dbReference type="EMBL" id="OXB04849.1"/>
    </source>
</evidence>
<evidence type="ECO:0000313" key="3">
    <source>
        <dbReference type="Proteomes" id="UP000184216"/>
    </source>
</evidence>
<dbReference type="InterPro" id="IPR008969">
    <property type="entry name" value="CarboxyPept-like_regulatory"/>
</dbReference>
<dbReference type="Proteomes" id="UP000184216">
    <property type="component" value="Unassembled WGS sequence"/>
</dbReference>
<gene>
    <name evidence="1" type="ORF">B0A72_10235</name>
    <name evidence="2" type="ORF">SAMN05444387_0472</name>
</gene>
<dbReference type="AlphaFoldDB" id="A0AB36P1A4"/>
<evidence type="ECO:0000313" key="2">
    <source>
        <dbReference type="EMBL" id="SHL38693.1"/>
    </source>
</evidence>